<gene>
    <name evidence="1" type="ORF">T11_17071</name>
</gene>
<evidence type="ECO:0000313" key="2">
    <source>
        <dbReference type="Proteomes" id="UP000055024"/>
    </source>
</evidence>
<dbReference type="Proteomes" id="UP000055024">
    <property type="component" value="Unassembled WGS sequence"/>
</dbReference>
<protein>
    <recommendedName>
        <fullName evidence="3">Retrovirus-related Pol polyprotein from transposon</fullName>
    </recommendedName>
</protein>
<dbReference type="EMBL" id="JYDP01000214">
    <property type="protein sequence ID" value="KRZ02853.1"/>
    <property type="molecule type" value="Genomic_DNA"/>
</dbReference>
<proteinExistence type="predicted"/>
<comment type="caution">
    <text evidence="1">The sequence shown here is derived from an EMBL/GenBank/DDBJ whole genome shotgun (WGS) entry which is preliminary data.</text>
</comment>
<dbReference type="AlphaFoldDB" id="A0A0V1GXW9"/>
<sequence length="72" mass="8508">MSPTLATYVKKFSLSEFFQTCRSSMRTKTPKRLVRQAHHKSKFEPGDRAWLQVPRSSKLVLNWEGPYRDHID</sequence>
<evidence type="ECO:0008006" key="3">
    <source>
        <dbReference type="Google" id="ProtNLM"/>
    </source>
</evidence>
<reference evidence="1 2" key="1">
    <citation type="submission" date="2015-01" db="EMBL/GenBank/DDBJ databases">
        <title>Evolution of Trichinella species and genotypes.</title>
        <authorList>
            <person name="Korhonen P.K."/>
            <person name="Edoardo P."/>
            <person name="Giuseppe L.R."/>
            <person name="Gasser R.B."/>
        </authorList>
    </citation>
    <scope>NUCLEOTIDE SEQUENCE [LARGE SCALE GENOMIC DNA]</scope>
    <source>
        <strain evidence="1">ISS1029</strain>
    </source>
</reference>
<organism evidence="1 2">
    <name type="scientific">Trichinella zimbabwensis</name>
    <dbReference type="NCBI Taxonomy" id="268475"/>
    <lineage>
        <taxon>Eukaryota</taxon>
        <taxon>Metazoa</taxon>
        <taxon>Ecdysozoa</taxon>
        <taxon>Nematoda</taxon>
        <taxon>Enoplea</taxon>
        <taxon>Dorylaimia</taxon>
        <taxon>Trichinellida</taxon>
        <taxon>Trichinellidae</taxon>
        <taxon>Trichinella</taxon>
    </lineage>
</organism>
<evidence type="ECO:0000313" key="1">
    <source>
        <dbReference type="EMBL" id="KRZ02853.1"/>
    </source>
</evidence>
<keyword evidence="2" id="KW-1185">Reference proteome</keyword>
<accession>A0A0V1GXW9</accession>
<name>A0A0V1GXW9_9BILA</name>